<evidence type="ECO:0000256" key="3">
    <source>
        <dbReference type="ARBA" id="ARBA00022691"/>
    </source>
</evidence>
<feature type="active site" description="Nucleophile" evidence="4">
    <location>
        <position position="419"/>
    </location>
</feature>
<evidence type="ECO:0000256" key="2">
    <source>
        <dbReference type="ARBA" id="ARBA00022679"/>
    </source>
</evidence>
<feature type="active site" evidence="5">
    <location>
        <position position="419"/>
    </location>
</feature>
<dbReference type="NCBIfam" id="TIGR00479">
    <property type="entry name" value="rumA"/>
    <property type="match status" value="1"/>
</dbReference>
<protein>
    <submittedName>
        <fullName evidence="6">Putative 23S rRNA (Uracil-5-)-methyltransferase RumA</fullName>
    </submittedName>
</protein>
<dbReference type="PATRIC" id="fig|33036.3.peg.1207"/>
<dbReference type="PROSITE" id="PS51687">
    <property type="entry name" value="SAM_MT_RNA_M5U"/>
    <property type="match status" value="1"/>
</dbReference>
<keyword evidence="2 4" id="KW-0808">Transferase</keyword>
<dbReference type="InterPro" id="IPR029063">
    <property type="entry name" value="SAM-dependent_MTases_sf"/>
</dbReference>
<comment type="similarity">
    <text evidence="4">Belongs to the class I-like SAM-binding methyltransferase superfamily. RNA M5U methyltransferase family.</text>
</comment>
<dbReference type="STRING" id="33036.HMPREF3200_01218"/>
<dbReference type="CDD" id="cd02440">
    <property type="entry name" value="AdoMet_MTases"/>
    <property type="match status" value="1"/>
</dbReference>
<dbReference type="InterPro" id="IPR030390">
    <property type="entry name" value="MeTrfase_TrmA_AS"/>
</dbReference>
<dbReference type="Gene3D" id="3.40.50.150">
    <property type="entry name" value="Vaccinia Virus protein VP39"/>
    <property type="match status" value="1"/>
</dbReference>
<dbReference type="OrthoDB" id="9804590at2"/>
<dbReference type="GO" id="GO:0070475">
    <property type="term" value="P:rRNA base methylation"/>
    <property type="evidence" value="ECO:0007669"/>
    <property type="project" value="TreeGrafter"/>
</dbReference>
<evidence type="ECO:0000256" key="5">
    <source>
        <dbReference type="PROSITE-ProRule" id="PRU10015"/>
    </source>
</evidence>
<dbReference type="EMBL" id="LRPM01000046">
    <property type="protein sequence ID" value="KWZ77747.1"/>
    <property type="molecule type" value="Genomic_DNA"/>
</dbReference>
<proteinExistence type="inferred from homology"/>
<dbReference type="PROSITE" id="PS01230">
    <property type="entry name" value="TRMA_1"/>
    <property type="match status" value="1"/>
</dbReference>
<dbReference type="PANTHER" id="PTHR11061">
    <property type="entry name" value="RNA M5U METHYLTRANSFERASE"/>
    <property type="match status" value="1"/>
</dbReference>
<accession>A0A133KE33</accession>
<keyword evidence="1 4" id="KW-0489">Methyltransferase</keyword>
<dbReference type="PANTHER" id="PTHR11061:SF30">
    <property type="entry name" value="TRNA (URACIL(54)-C(5))-METHYLTRANSFERASE"/>
    <property type="match status" value="1"/>
</dbReference>
<name>A0A133KE33_9FIRM</name>
<keyword evidence="3 4" id="KW-0949">S-adenosyl-L-methionine</keyword>
<keyword evidence="7" id="KW-1185">Reference proteome</keyword>
<comment type="caution">
    <text evidence="6">The sequence shown here is derived from an EMBL/GenBank/DDBJ whole genome shotgun (WGS) entry which is preliminary data.</text>
</comment>
<sequence>MNFGVKMRKKKIEEVRIEKMKYPNISQAYNENGKLVEFKGGLLGQLVRVKENKKSKDKIKAKYLDLIEESDLENNTKTCANPDICGGCAYQKLAYETELMLKVDMIKNLFKDNDIAYDGEIKINQSPISKAYRNKMEYSFGDRQKGGELVLGLHRKNRFYEIVGTNDCNIIDEDFNTIRSRVEEYFRRKNASFYHKSTRDGLLRHLVVRKAHRTNEIMVLLVTTSDMSFDSIRKKLFLSYLLDSKLEGKIVSVYHIINDSCADAVIAEESHLIYGKEYIREEMMGLSFKISPFSFFQPNIFTAEKLYQKAFDLARIDEKMNVLDLYSGTGTITQLMALKAKHATGIEIVEEAVEKAKENALLNKIDNIDFLCGDVLEEIEKVSDRYDVVILDPPRAGIAPQSLEKILKMKVDKFVYISCNPKTQLENLKDFIDQGFIIKDFEIFDQFPRSRHVECIALIQRVKL</sequence>
<feature type="binding site" evidence="4">
    <location>
        <position position="392"/>
    </location>
    <ligand>
        <name>S-adenosyl-L-methionine</name>
        <dbReference type="ChEBI" id="CHEBI:59789"/>
    </ligand>
</feature>
<dbReference type="Pfam" id="PF05958">
    <property type="entry name" value="tRNA_U5-meth_tr"/>
    <property type="match status" value="1"/>
</dbReference>
<reference evidence="7" key="1">
    <citation type="submission" date="2016-01" db="EMBL/GenBank/DDBJ databases">
        <authorList>
            <person name="Mitreva M."/>
            <person name="Pepin K.H."/>
            <person name="Mihindukulasuriya K.A."/>
            <person name="Fulton R."/>
            <person name="Fronick C."/>
            <person name="O'Laughlin M."/>
            <person name="Miner T."/>
            <person name="Herter B."/>
            <person name="Rosa B.A."/>
            <person name="Cordes M."/>
            <person name="Tomlinson C."/>
            <person name="Wollam A."/>
            <person name="Palsikar V.B."/>
            <person name="Mardis E.R."/>
            <person name="Wilson R.K."/>
        </authorList>
    </citation>
    <scope>NUCLEOTIDE SEQUENCE [LARGE SCALE GENOMIC DNA]</scope>
    <source>
        <strain evidence="7">MJR8151</strain>
    </source>
</reference>
<dbReference type="SUPFAM" id="SSF53335">
    <property type="entry name" value="S-adenosyl-L-methionine-dependent methyltransferases"/>
    <property type="match status" value="1"/>
</dbReference>
<feature type="binding site" evidence="4">
    <location>
        <position position="297"/>
    </location>
    <ligand>
        <name>S-adenosyl-L-methionine</name>
        <dbReference type="ChEBI" id="CHEBI:59789"/>
    </ligand>
</feature>
<evidence type="ECO:0000313" key="6">
    <source>
        <dbReference type="EMBL" id="KWZ77747.1"/>
    </source>
</evidence>
<feature type="binding site" evidence="4">
    <location>
        <position position="347"/>
    </location>
    <ligand>
        <name>S-adenosyl-L-methionine</name>
        <dbReference type="ChEBI" id="CHEBI:59789"/>
    </ligand>
</feature>
<dbReference type="AlphaFoldDB" id="A0A133KE33"/>
<dbReference type="GO" id="GO:0070041">
    <property type="term" value="F:rRNA (uridine-C5-)-methyltransferase activity"/>
    <property type="evidence" value="ECO:0007669"/>
    <property type="project" value="TreeGrafter"/>
</dbReference>
<dbReference type="InterPro" id="IPR010280">
    <property type="entry name" value="U5_MeTrfase_fam"/>
</dbReference>
<dbReference type="Proteomes" id="UP000070383">
    <property type="component" value="Unassembled WGS sequence"/>
</dbReference>
<evidence type="ECO:0000256" key="1">
    <source>
        <dbReference type="ARBA" id="ARBA00022603"/>
    </source>
</evidence>
<feature type="binding site" evidence="4">
    <location>
        <position position="326"/>
    </location>
    <ligand>
        <name>S-adenosyl-L-methionine</name>
        <dbReference type="ChEBI" id="CHEBI:59789"/>
    </ligand>
</feature>
<organism evidence="6 7">
    <name type="scientific">Anaerococcus tetradius</name>
    <dbReference type="NCBI Taxonomy" id="33036"/>
    <lineage>
        <taxon>Bacteria</taxon>
        <taxon>Bacillati</taxon>
        <taxon>Bacillota</taxon>
        <taxon>Tissierellia</taxon>
        <taxon>Tissierellales</taxon>
        <taxon>Peptoniphilaceae</taxon>
        <taxon>Anaerococcus</taxon>
    </lineage>
</organism>
<evidence type="ECO:0000256" key="4">
    <source>
        <dbReference type="PROSITE-ProRule" id="PRU01024"/>
    </source>
</evidence>
<gene>
    <name evidence="6" type="ORF">HMPREF3200_01218</name>
</gene>
<evidence type="ECO:0000313" key="7">
    <source>
        <dbReference type="Proteomes" id="UP000070383"/>
    </source>
</evidence>
<dbReference type="Gene3D" id="2.40.50.1070">
    <property type="match status" value="1"/>
</dbReference>